<dbReference type="SMART" id="SM00846">
    <property type="entry name" value="Gp_dh_N"/>
    <property type="match status" value="1"/>
</dbReference>
<feature type="binding site" evidence="5">
    <location>
        <position position="184"/>
    </location>
    <ligand>
        <name>D-glyceraldehyde 3-phosphate</name>
        <dbReference type="ChEBI" id="CHEBI:59776"/>
    </ligand>
</feature>
<feature type="site" description="Activates thiol group during catalysis" evidence="7">
    <location>
        <position position="181"/>
    </location>
</feature>
<sequence>MTVRVGINGFGRIGRDVLRCAFDRADTDIEIVAINDVTSAETLARLLKYDSTYGTWAREVSATWNTISVDDKTITVLNERNPSDIPWNEFDVDVVLESSGKFRTKDAASWHLSSGAQKVVISAPGKDVDATIVLGVNSEHYDPATHHVISNASCTTNCVAPMAEVLHRNFGVERGLMTTIHSYTNDQALIDSPHKDLRRARSAAVNIIPTTTGAARAVGFVIPDLAGKLDGIAVRVPVEDGSLTDLAVELSEPVTAQQVNQAFKEASESYLKGILRYTEAPVVSRDIIGDPSSCVFDASLTMTNERMVKVFGWYDNEWGYASRTVDLIDQIGKTL</sequence>
<feature type="domain" description="Glyceraldehyde 3-phosphate dehydrogenase NAD(P) binding" evidence="9">
    <location>
        <begin position="3"/>
        <end position="154"/>
    </location>
</feature>
<dbReference type="CDD" id="cd18126">
    <property type="entry name" value="GAPDH_I_C"/>
    <property type="match status" value="1"/>
</dbReference>
<evidence type="ECO:0000313" key="11">
    <source>
        <dbReference type="Proteomes" id="UP000287547"/>
    </source>
</evidence>
<evidence type="ECO:0000256" key="7">
    <source>
        <dbReference type="PIRSR" id="PIRSR000149-4"/>
    </source>
</evidence>
<name>A0A428ZAQ6_KIBAR</name>
<dbReference type="FunFam" id="3.30.360.10:FF:000002">
    <property type="entry name" value="Glyceraldehyde-3-phosphate dehydrogenase"/>
    <property type="match status" value="1"/>
</dbReference>
<accession>A0A428ZAQ6</accession>
<dbReference type="GO" id="GO:0005737">
    <property type="term" value="C:cytoplasm"/>
    <property type="evidence" value="ECO:0007669"/>
    <property type="project" value="UniProtKB-SubCell"/>
</dbReference>
<dbReference type="AlphaFoldDB" id="A0A428ZAQ6"/>
<feature type="binding site" evidence="6">
    <location>
        <position position="122"/>
    </location>
    <ligand>
        <name>NAD(+)</name>
        <dbReference type="ChEBI" id="CHEBI:57540"/>
    </ligand>
</feature>
<dbReference type="SUPFAM" id="SSF51735">
    <property type="entry name" value="NAD(P)-binding Rossmann-fold domains"/>
    <property type="match status" value="1"/>
</dbReference>
<dbReference type="GO" id="GO:0050661">
    <property type="term" value="F:NADP binding"/>
    <property type="evidence" value="ECO:0007669"/>
    <property type="project" value="InterPro"/>
</dbReference>
<feature type="binding site" evidence="6">
    <location>
        <position position="36"/>
    </location>
    <ligand>
        <name>NAD(+)</name>
        <dbReference type="ChEBI" id="CHEBI:57540"/>
    </ligand>
</feature>
<evidence type="ECO:0000256" key="6">
    <source>
        <dbReference type="PIRSR" id="PIRSR000149-3"/>
    </source>
</evidence>
<dbReference type="InterPro" id="IPR036291">
    <property type="entry name" value="NAD(P)-bd_dom_sf"/>
</dbReference>
<dbReference type="FunFam" id="3.40.50.720:FF:000001">
    <property type="entry name" value="Glyceraldehyde-3-phosphate dehydrogenase"/>
    <property type="match status" value="1"/>
</dbReference>
<gene>
    <name evidence="10" type="primary">gap</name>
    <name evidence="10" type="ORF">DMH04_17835</name>
</gene>
<feature type="binding site" evidence="5">
    <location>
        <position position="235"/>
    </location>
    <ligand>
        <name>D-glyceraldehyde 3-phosphate</name>
        <dbReference type="ChEBI" id="CHEBI:59776"/>
    </ligand>
</feature>
<dbReference type="Pfam" id="PF00044">
    <property type="entry name" value="Gp_dh_N"/>
    <property type="match status" value="1"/>
</dbReference>
<dbReference type="PIRSF" id="PIRSF000149">
    <property type="entry name" value="GAP_DH"/>
    <property type="match status" value="1"/>
</dbReference>
<dbReference type="InterPro" id="IPR006424">
    <property type="entry name" value="Glyceraldehyde-3-P_DH_1"/>
</dbReference>
<dbReference type="RefSeq" id="WP_037267521.1">
    <property type="nucleotide sequence ID" value="NZ_QHKI01000013.1"/>
</dbReference>
<feature type="binding site" evidence="5">
    <location>
        <begin position="212"/>
        <end position="213"/>
    </location>
    <ligand>
        <name>D-glyceraldehyde 3-phosphate</name>
        <dbReference type="ChEBI" id="CHEBI:59776"/>
    </ligand>
</feature>
<dbReference type="InterPro" id="IPR020829">
    <property type="entry name" value="GlycerAld_3-P_DH_cat"/>
</dbReference>
<proteinExistence type="inferred from homology"/>
<protein>
    <submittedName>
        <fullName evidence="10">Type I glyceraldehyde-3-phosphate dehydrogenase</fullName>
    </submittedName>
</protein>
<dbReference type="InterPro" id="IPR020831">
    <property type="entry name" value="GlycerAld/Erythrose_P_DH"/>
</dbReference>
<dbReference type="SUPFAM" id="SSF55347">
    <property type="entry name" value="Glyceraldehyde-3-phosphate dehydrogenase-like, C-terminal domain"/>
    <property type="match status" value="1"/>
</dbReference>
<keyword evidence="6" id="KW-0547">Nucleotide-binding</keyword>
<comment type="subcellular location">
    <subcellularLocation>
        <location evidence="1">Cytoplasm</location>
    </subcellularLocation>
</comment>
<evidence type="ECO:0000256" key="4">
    <source>
        <dbReference type="PIRSR" id="PIRSR000149-1"/>
    </source>
</evidence>
<dbReference type="PANTHER" id="PTHR43148">
    <property type="entry name" value="GLYCERALDEHYDE-3-PHOSPHATE DEHYDROGENASE 2"/>
    <property type="match status" value="1"/>
</dbReference>
<evidence type="ECO:0000313" key="10">
    <source>
        <dbReference type="EMBL" id="RSM85163.1"/>
    </source>
</evidence>
<comment type="similarity">
    <text evidence="2 8">Belongs to the glyceraldehyde-3-phosphate dehydrogenase family.</text>
</comment>
<evidence type="ECO:0000256" key="3">
    <source>
        <dbReference type="ARBA" id="ARBA00023002"/>
    </source>
</evidence>
<comment type="caution">
    <text evidence="10">The sequence shown here is derived from an EMBL/GenBank/DDBJ whole genome shotgun (WGS) entry which is preliminary data.</text>
</comment>
<feature type="active site" description="Nucleophile" evidence="4">
    <location>
        <position position="154"/>
    </location>
</feature>
<evidence type="ECO:0000256" key="2">
    <source>
        <dbReference type="ARBA" id="ARBA00007406"/>
    </source>
</evidence>
<keyword evidence="6" id="KW-0520">NAD</keyword>
<dbReference type="OrthoDB" id="9803304at2"/>
<dbReference type="Gene3D" id="3.30.360.10">
    <property type="entry name" value="Dihydrodipicolinate Reductase, domain 2"/>
    <property type="match status" value="1"/>
</dbReference>
<dbReference type="Proteomes" id="UP000287547">
    <property type="component" value="Unassembled WGS sequence"/>
</dbReference>
<keyword evidence="3" id="KW-0560">Oxidoreductase</keyword>
<evidence type="ECO:0000256" key="8">
    <source>
        <dbReference type="RuleBase" id="RU000397"/>
    </source>
</evidence>
<dbReference type="GO" id="GO:0004365">
    <property type="term" value="F:glyceraldehyde-3-phosphate dehydrogenase (NAD+) (phosphorylating) activity"/>
    <property type="evidence" value="ECO:0007669"/>
    <property type="project" value="UniProtKB-ARBA"/>
</dbReference>
<organism evidence="10 11">
    <name type="scientific">Kibdelosporangium aridum</name>
    <dbReference type="NCBI Taxonomy" id="2030"/>
    <lineage>
        <taxon>Bacteria</taxon>
        <taxon>Bacillati</taxon>
        <taxon>Actinomycetota</taxon>
        <taxon>Actinomycetes</taxon>
        <taxon>Pseudonocardiales</taxon>
        <taxon>Pseudonocardiaceae</taxon>
        <taxon>Kibdelosporangium</taxon>
    </lineage>
</organism>
<feature type="binding site" evidence="5">
    <location>
        <begin position="153"/>
        <end position="155"/>
    </location>
    <ligand>
        <name>D-glyceraldehyde 3-phosphate</name>
        <dbReference type="ChEBI" id="CHEBI:59776"/>
    </ligand>
</feature>
<dbReference type="NCBIfam" id="TIGR01534">
    <property type="entry name" value="GAPDH-I"/>
    <property type="match status" value="1"/>
</dbReference>
<evidence type="ECO:0000256" key="1">
    <source>
        <dbReference type="ARBA" id="ARBA00004496"/>
    </source>
</evidence>
<feature type="binding site" evidence="6">
    <location>
        <begin position="12"/>
        <end position="13"/>
    </location>
    <ligand>
        <name>NAD(+)</name>
        <dbReference type="ChEBI" id="CHEBI:57540"/>
    </ligand>
</feature>
<dbReference type="Gene3D" id="3.40.50.720">
    <property type="entry name" value="NAD(P)-binding Rossmann-like Domain"/>
    <property type="match status" value="1"/>
</dbReference>
<evidence type="ECO:0000256" key="5">
    <source>
        <dbReference type="PIRSR" id="PIRSR000149-2"/>
    </source>
</evidence>
<evidence type="ECO:0000259" key="9">
    <source>
        <dbReference type="SMART" id="SM00846"/>
    </source>
</evidence>
<dbReference type="CDD" id="cd05214">
    <property type="entry name" value="GAPDH_I_N"/>
    <property type="match status" value="1"/>
</dbReference>
<dbReference type="Pfam" id="PF02800">
    <property type="entry name" value="Gp_dh_C"/>
    <property type="match status" value="1"/>
</dbReference>
<dbReference type="EMBL" id="QHKI01000013">
    <property type="protein sequence ID" value="RSM85163.1"/>
    <property type="molecule type" value="Genomic_DNA"/>
</dbReference>
<feature type="binding site" evidence="6">
    <location>
        <position position="316"/>
    </location>
    <ligand>
        <name>NAD(+)</name>
        <dbReference type="ChEBI" id="CHEBI:57540"/>
    </ligand>
</feature>
<dbReference type="InterPro" id="IPR020828">
    <property type="entry name" value="GlycerAld_3-P_DH_NAD(P)-bd"/>
</dbReference>
<reference evidence="10 11" key="1">
    <citation type="submission" date="2018-05" db="EMBL/GenBank/DDBJ databases">
        <title>Evolution of GPA BGCs.</title>
        <authorList>
            <person name="Waglechner N."/>
            <person name="Wright G.D."/>
        </authorList>
    </citation>
    <scope>NUCLEOTIDE SEQUENCE [LARGE SCALE GENOMIC DNA]</scope>
    <source>
        <strain evidence="10 11">A82846</strain>
    </source>
</reference>
<dbReference type="PRINTS" id="PR00078">
    <property type="entry name" value="G3PDHDRGNASE"/>
</dbReference>
<dbReference type="GO" id="GO:0051287">
    <property type="term" value="F:NAD binding"/>
    <property type="evidence" value="ECO:0007669"/>
    <property type="project" value="InterPro"/>
</dbReference>
<dbReference type="GO" id="GO:0006006">
    <property type="term" value="P:glucose metabolic process"/>
    <property type="evidence" value="ECO:0007669"/>
    <property type="project" value="InterPro"/>
</dbReference>
<feature type="binding site" evidence="6">
    <location>
        <position position="80"/>
    </location>
    <ligand>
        <name>NAD(+)</name>
        <dbReference type="ChEBI" id="CHEBI:57540"/>
    </ligand>
</feature>